<name>A0A7C8PYX1_ORBOL</name>
<evidence type="ECO:0000313" key="1">
    <source>
        <dbReference type="EMBL" id="TGJ67684.1"/>
    </source>
</evidence>
<accession>A0A7C8PYX1</accession>
<reference evidence="1 2" key="1">
    <citation type="submission" date="2019-03" db="EMBL/GenBank/DDBJ databases">
        <title>Nematode-trapping fungi genome.</title>
        <authorList>
            <person name="Vidal-Diez De Ulzurrun G."/>
        </authorList>
    </citation>
    <scope>NUCLEOTIDE SEQUENCE [LARGE SCALE GENOMIC DNA]</scope>
    <source>
        <strain evidence="1 2">TWF154</strain>
    </source>
</reference>
<dbReference type="Proteomes" id="UP000297595">
    <property type="component" value="Unassembled WGS sequence"/>
</dbReference>
<gene>
    <name evidence="1" type="ORF">EYR41_006796</name>
</gene>
<protein>
    <submittedName>
        <fullName evidence="1">Uncharacterized protein</fullName>
    </submittedName>
</protein>
<sequence>MNGPCAPNLTVEKGSTVRQHTTHIIQHCTALDLDIHAPVHIVNPFFEDQPGHFFAQAESHRIEALGVISQSHTSGFDLPPTSAASTAFLLLDRAPNMIGIPFHFRTAGSREPGLLPPLRWSIWPDGRYNSSVAAVARLLNPFIQVS</sequence>
<proteinExistence type="predicted"/>
<comment type="caution">
    <text evidence="1">The sequence shown here is derived from an EMBL/GenBank/DDBJ whole genome shotgun (WGS) entry which is preliminary data.</text>
</comment>
<organism evidence="1 2">
    <name type="scientific">Orbilia oligospora</name>
    <name type="common">Nematode-trapping fungus</name>
    <name type="synonym">Arthrobotrys oligospora</name>
    <dbReference type="NCBI Taxonomy" id="2813651"/>
    <lineage>
        <taxon>Eukaryota</taxon>
        <taxon>Fungi</taxon>
        <taxon>Dikarya</taxon>
        <taxon>Ascomycota</taxon>
        <taxon>Pezizomycotina</taxon>
        <taxon>Orbiliomycetes</taxon>
        <taxon>Orbiliales</taxon>
        <taxon>Orbiliaceae</taxon>
        <taxon>Orbilia</taxon>
    </lineage>
</organism>
<dbReference type="EMBL" id="SOZJ01000004">
    <property type="protein sequence ID" value="TGJ67684.1"/>
    <property type="molecule type" value="Genomic_DNA"/>
</dbReference>
<dbReference type="AlphaFoldDB" id="A0A7C8PYX1"/>
<evidence type="ECO:0000313" key="2">
    <source>
        <dbReference type="Proteomes" id="UP000297595"/>
    </source>
</evidence>